<dbReference type="OrthoDB" id="424969at2759"/>
<evidence type="ECO:0000256" key="2">
    <source>
        <dbReference type="ARBA" id="ARBA00017835"/>
    </source>
</evidence>
<dbReference type="GO" id="GO:0000266">
    <property type="term" value="P:mitochondrial fission"/>
    <property type="evidence" value="ECO:0007669"/>
    <property type="project" value="TreeGrafter"/>
</dbReference>
<dbReference type="PANTHER" id="PTHR11001:SF2">
    <property type="entry name" value="MITOCHONDRIAL FISSION PROCESS PROTEIN 1"/>
    <property type="match status" value="1"/>
</dbReference>
<dbReference type="PANTHER" id="PTHR11001">
    <property type="entry name" value="MITOCHONDRIAL FISSION PROCESS PROTEIN 1"/>
    <property type="match status" value="1"/>
</dbReference>
<feature type="non-terminal residue" evidence="4">
    <location>
        <position position="185"/>
    </location>
</feature>
<keyword evidence="5" id="KW-1185">Reference proteome</keyword>
<evidence type="ECO:0000313" key="4">
    <source>
        <dbReference type="EMBL" id="NWS43210.1"/>
    </source>
</evidence>
<feature type="non-terminal residue" evidence="4">
    <location>
        <position position="1"/>
    </location>
</feature>
<protein>
    <recommendedName>
        <fullName evidence="2">Mitochondrial fission process protein 1</fullName>
    </recommendedName>
    <alternativeName>
        <fullName evidence="3">Mitochondrial 18 kDa protein</fullName>
    </alternativeName>
</protein>
<evidence type="ECO:0000256" key="3">
    <source>
        <dbReference type="ARBA" id="ARBA00029631"/>
    </source>
</evidence>
<evidence type="ECO:0000256" key="1">
    <source>
        <dbReference type="ARBA" id="ARBA00009224"/>
    </source>
</evidence>
<dbReference type="AlphaFoldDB" id="A0A7K5FEG7"/>
<name>A0A7K5FEG7_PROAR</name>
<dbReference type="Proteomes" id="UP000562415">
    <property type="component" value="Unassembled WGS sequence"/>
</dbReference>
<sequence length="185" mass="19795">MGASEPDLYRDTWVRYLGYANEVGESFRPLVPVPVVWASYGVATAYVTADAIDKGRRAATVSVTPPAPLTAPSPHPDPCCSCQAHAQDPAQATRVGVAVVDTFIWQSLASVAIPGFTINRLCAASLVLLGTLTRWPLPLRRWATTALGLATIPVIITPIDRTVDFLMDSSLRKLYGTSGEPPAPH</sequence>
<dbReference type="EMBL" id="VYZH01001491">
    <property type="protein sequence ID" value="NWS43210.1"/>
    <property type="molecule type" value="Genomic_DNA"/>
</dbReference>
<dbReference type="Pfam" id="PF10558">
    <property type="entry name" value="MTP18"/>
    <property type="match status" value="1"/>
</dbReference>
<accession>A0A7K5FEG7</accession>
<gene>
    <name evidence="4" type="primary">Mtfp1</name>
    <name evidence="4" type="ORF">PROATE_R15328</name>
</gene>
<dbReference type="GO" id="GO:0005739">
    <property type="term" value="C:mitochondrion"/>
    <property type="evidence" value="ECO:0007669"/>
    <property type="project" value="TreeGrafter"/>
</dbReference>
<reference evidence="4 5" key="1">
    <citation type="submission" date="2019-09" db="EMBL/GenBank/DDBJ databases">
        <title>Bird 10,000 Genomes (B10K) Project - Family phase.</title>
        <authorList>
            <person name="Zhang G."/>
        </authorList>
    </citation>
    <scope>NUCLEOTIDE SEQUENCE [LARGE SCALE GENOMIC DNA]</scope>
    <source>
        <strain evidence="4">B10K-DU-017-47</strain>
    </source>
</reference>
<proteinExistence type="inferred from homology"/>
<dbReference type="InterPro" id="IPR019560">
    <property type="entry name" value="Mitochondrial_18_kDa_protein"/>
</dbReference>
<evidence type="ECO:0000313" key="5">
    <source>
        <dbReference type="Proteomes" id="UP000562415"/>
    </source>
</evidence>
<comment type="caution">
    <text evidence="4">The sequence shown here is derived from an EMBL/GenBank/DDBJ whole genome shotgun (WGS) entry which is preliminary data.</text>
</comment>
<organism evidence="4 5">
    <name type="scientific">Probosciger aterrimus</name>
    <name type="common">Palm cockatoo</name>
    <dbReference type="NCBI Taxonomy" id="141839"/>
    <lineage>
        <taxon>Eukaryota</taxon>
        <taxon>Metazoa</taxon>
        <taxon>Chordata</taxon>
        <taxon>Craniata</taxon>
        <taxon>Vertebrata</taxon>
        <taxon>Euteleostomi</taxon>
        <taxon>Archelosauria</taxon>
        <taxon>Archosauria</taxon>
        <taxon>Dinosauria</taxon>
        <taxon>Saurischia</taxon>
        <taxon>Theropoda</taxon>
        <taxon>Coelurosauria</taxon>
        <taxon>Aves</taxon>
        <taxon>Neognathae</taxon>
        <taxon>Neoaves</taxon>
        <taxon>Telluraves</taxon>
        <taxon>Australaves</taxon>
        <taxon>Psittaciformes</taxon>
        <taxon>Cacatuidae</taxon>
        <taxon>Probosciger</taxon>
    </lineage>
</organism>
<comment type="similarity">
    <text evidence="1">Belongs to the MTFP1 family.</text>
</comment>